<dbReference type="STRING" id="1123024.GCA_000423625_00611"/>
<evidence type="ECO:0000256" key="1">
    <source>
        <dbReference type="SAM" id="MobiDB-lite"/>
    </source>
</evidence>
<evidence type="ECO:0000313" key="3">
    <source>
        <dbReference type="EMBL" id="GEL16519.1"/>
    </source>
</evidence>
<dbReference type="RefSeq" id="WP_028928798.1">
    <property type="nucleotide sequence ID" value="NZ_AUII01000002.1"/>
</dbReference>
<organism evidence="3 4">
    <name type="scientific">Pseudonocardia asaccharolytica DSM 44247 = NBRC 16224</name>
    <dbReference type="NCBI Taxonomy" id="1123024"/>
    <lineage>
        <taxon>Bacteria</taxon>
        <taxon>Bacillati</taxon>
        <taxon>Actinomycetota</taxon>
        <taxon>Actinomycetes</taxon>
        <taxon>Pseudonocardiales</taxon>
        <taxon>Pseudonocardiaceae</taxon>
        <taxon>Pseudonocardia</taxon>
    </lineage>
</organism>
<sequence length="74" mass="7482">MTAPVDLEPAAARLARLLDGIPDDRLTAPTPCARTTVGDLLNHLLGLAEAFRGAAEKAPDPGPPPPVPGPSPPG</sequence>
<evidence type="ECO:0000259" key="2">
    <source>
        <dbReference type="Pfam" id="PF11716"/>
    </source>
</evidence>
<dbReference type="Proteomes" id="UP000321328">
    <property type="component" value="Unassembled WGS sequence"/>
</dbReference>
<proteinExistence type="predicted"/>
<feature type="domain" description="Mycothiol-dependent maleylpyruvate isomerase metal-binding" evidence="2">
    <location>
        <begin position="8"/>
        <end position="61"/>
    </location>
</feature>
<dbReference type="OrthoDB" id="5185819at2"/>
<dbReference type="InterPro" id="IPR024344">
    <property type="entry name" value="MDMPI_metal-binding"/>
</dbReference>
<gene>
    <name evidence="3" type="ORF">PA7_03560</name>
</gene>
<dbReference type="EMBL" id="BJVI01000002">
    <property type="protein sequence ID" value="GEL16519.1"/>
    <property type="molecule type" value="Genomic_DNA"/>
</dbReference>
<dbReference type="InterPro" id="IPR034660">
    <property type="entry name" value="DinB/YfiT-like"/>
</dbReference>
<comment type="caution">
    <text evidence="3">The sequence shown here is derived from an EMBL/GenBank/DDBJ whole genome shotgun (WGS) entry which is preliminary data.</text>
</comment>
<dbReference type="SUPFAM" id="SSF109854">
    <property type="entry name" value="DinB/YfiT-like putative metalloenzymes"/>
    <property type="match status" value="1"/>
</dbReference>
<protein>
    <recommendedName>
        <fullName evidence="2">Mycothiol-dependent maleylpyruvate isomerase metal-binding domain-containing protein</fullName>
    </recommendedName>
</protein>
<name>A0A511CVB8_9PSEU</name>
<accession>A0A511CVB8</accession>
<evidence type="ECO:0000313" key="4">
    <source>
        <dbReference type="Proteomes" id="UP000321328"/>
    </source>
</evidence>
<feature type="compositionally biased region" description="Pro residues" evidence="1">
    <location>
        <begin position="60"/>
        <end position="74"/>
    </location>
</feature>
<feature type="region of interest" description="Disordered" evidence="1">
    <location>
        <begin position="52"/>
        <end position="74"/>
    </location>
</feature>
<reference evidence="3 4" key="1">
    <citation type="submission" date="2019-07" db="EMBL/GenBank/DDBJ databases">
        <title>Whole genome shotgun sequence of Pseudonocardia asaccharolytica NBRC 16224.</title>
        <authorList>
            <person name="Hosoyama A."/>
            <person name="Uohara A."/>
            <person name="Ohji S."/>
            <person name="Ichikawa N."/>
        </authorList>
    </citation>
    <scope>NUCLEOTIDE SEQUENCE [LARGE SCALE GENOMIC DNA]</scope>
    <source>
        <strain evidence="3 4">NBRC 16224</strain>
    </source>
</reference>
<keyword evidence="4" id="KW-1185">Reference proteome</keyword>
<dbReference type="AlphaFoldDB" id="A0A511CVB8"/>
<dbReference type="GO" id="GO:0046872">
    <property type="term" value="F:metal ion binding"/>
    <property type="evidence" value="ECO:0007669"/>
    <property type="project" value="InterPro"/>
</dbReference>
<dbReference type="Pfam" id="PF11716">
    <property type="entry name" value="MDMPI_N"/>
    <property type="match status" value="1"/>
</dbReference>
<dbReference type="Gene3D" id="1.20.120.450">
    <property type="entry name" value="dinb family like domain"/>
    <property type="match status" value="1"/>
</dbReference>